<gene>
    <name evidence="1" type="ORF">CALVIDRAFT_569906</name>
</gene>
<reference evidence="1 2" key="1">
    <citation type="journal article" date="2016" name="Mol. Biol. Evol.">
        <title>Comparative Genomics of Early-Diverging Mushroom-Forming Fungi Provides Insights into the Origins of Lignocellulose Decay Capabilities.</title>
        <authorList>
            <person name="Nagy L.G."/>
            <person name="Riley R."/>
            <person name="Tritt A."/>
            <person name="Adam C."/>
            <person name="Daum C."/>
            <person name="Floudas D."/>
            <person name="Sun H."/>
            <person name="Yadav J.S."/>
            <person name="Pangilinan J."/>
            <person name="Larsson K.H."/>
            <person name="Matsuura K."/>
            <person name="Barry K."/>
            <person name="Labutti K."/>
            <person name="Kuo R."/>
            <person name="Ohm R.A."/>
            <person name="Bhattacharya S.S."/>
            <person name="Shirouzu T."/>
            <person name="Yoshinaga Y."/>
            <person name="Martin F.M."/>
            <person name="Grigoriev I.V."/>
            <person name="Hibbett D.S."/>
        </authorList>
    </citation>
    <scope>NUCLEOTIDE SEQUENCE [LARGE SCALE GENOMIC DNA]</scope>
    <source>
        <strain evidence="1 2">TUFC12733</strain>
    </source>
</reference>
<keyword evidence="2" id="KW-1185">Reference proteome</keyword>
<organism evidence="1 2">
    <name type="scientific">Calocera viscosa (strain TUFC12733)</name>
    <dbReference type="NCBI Taxonomy" id="1330018"/>
    <lineage>
        <taxon>Eukaryota</taxon>
        <taxon>Fungi</taxon>
        <taxon>Dikarya</taxon>
        <taxon>Basidiomycota</taxon>
        <taxon>Agaricomycotina</taxon>
        <taxon>Dacrymycetes</taxon>
        <taxon>Dacrymycetales</taxon>
        <taxon>Dacrymycetaceae</taxon>
        <taxon>Calocera</taxon>
    </lineage>
</organism>
<proteinExistence type="predicted"/>
<dbReference type="Proteomes" id="UP000076738">
    <property type="component" value="Unassembled WGS sequence"/>
</dbReference>
<sequence length="96" mass="11459">MGKISKWALWADRKREDIQADKYLSRRRSEGVDRKRPSEPKMPCIPEWEEKMRKGVVLAKFVKEWGAEGKVFEHPKLQWRRSDNVDIFPQYVRSVG</sequence>
<evidence type="ECO:0000313" key="1">
    <source>
        <dbReference type="EMBL" id="KZO89453.1"/>
    </source>
</evidence>
<feature type="non-terminal residue" evidence="1">
    <location>
        <position position="96"/>
    </location>
</feature>
<accession>A0A167FG66</accession>
<evidence type="ECO:0000313" key="2">
    <source>
        <dbReference type="Proteomes" id="UP000076738"/>
    </source>
</evidence>
<dbReference type="STRING" id="1330018.A0A167FG66"/>
<dbReference type="EMBL" id="KV417408">
    <property type="protein sequence ID" value="KZO89453.1"/>
    <property type="molecule type" value="Genomic_DNA"/>
</dbReference>
<dbReference type="OrthoDB" id="775356at2759"/>
<dbReference type="AlphaFoldDB" id="A0A167FG66"/>
<name>A0A167FG66_CALVF</name>
<protein>
    <submittedName>
        <fullName evidence="1">Uncharacterized protein</fullName>
    </submittedName>
</protein>